<feature type="transmembrane region" description="Helical" evidence="1">
    <location>
        <begin position="114"/>
        <end position="137"/>
    </location>
</feature>
<keyword evidence="1" id="KW-1133">Transmembrane helix</keyword>
<organism evidence="2 3">
    <name type="scientific">Sulfobacillus acidophilus</name>
    <dbReference type="NCBI Taxonomy" id="53633"/>
    <lineage>
        <taxon>Bacteria</taxon>
        <taxon>Bacillati</taxon>
        <taxon>Bacillota</taxon>
        <taxon>Clostridia</taxon>
        <taxon>Eubacteriales</taxon>
        <taxon>Clostridiales Family XVII. Incertae Sedis</taxon>
        <taxon>Sulfobacillus</taxon>
    </lineage>
</organism>
<name>A0A2T2WFR2_9FIRM</name>
<proteinExistence type="predicted"/>
<dbReference type="EMBL" id="PXYV01000043">
    <property type="protein sequence ID" value="PSR21069.1"/>
    <property type="molecule type" value="Genomic_DNA"/>
</dbReference>
<feature type="transmembrane region" description="Helical" evidence="1">
    <location>
        <begin position="15"/>
        <end position="33"/>
    </location>
</feature>
<protein>
    <recommendedName>
        <fullName evidence="4">Small multi-drug export protein</fullName>
    </recommendedName>
</protein>
<keyword evidence="1" id="KW-0472">Membrane</keyword>
<gene>
    <name evidence="2" type="ORF">C7B45_12245</name>
</gene>
<evidence type="ECO:0008006" key="4">
    <source>
        <dbReference type="Google" id="ProtNLM"/>
    </source>
</evidence>
<evidence type="ECO:0000313" key="3">
    <source>
        <dbReference type="Proteomes" id="UP000241848"/>
    </source>
</evidence>
<sequence length="176" mass="18926">MANLKRNSELTMRRLAGALAIGVAVILVALYWADRLHRLAVGASLVGTSLILEAQPAAVAAVALGFPPLSGAAISILANLAPLPFIWIGLDELLPRWPWAARKVLRARATAERYGRYGVLVFIPLAPFFGAYASIAIGHSLGFRPSSTFWATFAAMVWSVVAITYGGDWVAHLFVR</sequence>
<dbReference type="AlphaFoldDB" id="A0A2T2WFR2"/>
<comment type="caution">
    <text evidence="2">The sequence shown here is derived from an EMBL/GenBank/DDBJ whole genome shotgun (WGS) entry which is preliminary data.</text>
</comment>
<feature type="transmembrane region" description="Helical" evidence="1">
    <location>
        <begin position="72"/>
        <end position="94"/>
    </location>
</feature>
<feature type="transmembrane region" description="Helical" evidence="1">
    <location>
        <begin position="149"/>
        <end position="175"/>
    </location>
</feature>
<evidence type="ECO:0000313" key="2">
    <source>
        <dbReference type="EMBL" id="PSR21069.1"/>
    </source>
</evidence>
<evidence type="ECO:0000256" key="1">
    <source>
        <dbReference type="SAM" id="Phobius"/>
    </source>
</evidence>
<accession>A0A2T2WFR2</accession>
<reference evidence="2 3" key="1">
    <citation type="journal article" date="2014" name="BMC Genomics">
        <title>Comparison of environmental and isolate Sulfobacillus genomes reveals diverse carbon, sulfur, nitrogen, and hydrogen metabolisms.</title>
        <authorList>
            <person name="Justice N.B."/>
            <person name="Norman A."/>
            <person name="Brown C.T."/>
            <person name="Singh A."/>
            <person name="Thomas B.C."/>
            <person name="Banfield J.F."/>
        </authorList>
    </citation>
    <scope>NUCLEOTIDE SEQUENCE [LARGE SCALE GENOMIC DNA]</scope>
    <source>
        <strain evidence="2">AMDSBA3</strain>
    </source>
</reference>
<dbReference type="InterPro" id="IPR009577">
    <property type="entry name" value="Sm_multidrug_ex"/>
</dbReference>
<dbReference type="Pfam" id="PF06695">
    <property type="entry name" value="Sm_multidrug_ex"/>
    <property type="match status" value="1"/>
</dbReference>
<dbReference type="Proteomes" id="UP000241848">
    <property type="component" value="Unassembled WGS sequence"/>
</dbReference>
<keyword evidence="1" id="KW-0812">Transmembrane</keyword>
<feature type="transmembrane region" description="Helical" evidence="1">
    <location>
        <begin position="45"/>
        <end position="66"/>
    </location>
</feature>